<dbReference type="STRING" id="988480.A0A075AW33"/>
<organism evidence="9 10">
    <name type="scientific">Rozella allomycis (strain CSF55)</name>
    <dbReference type="NCBI Taxonomy" id="988480"/>
    <lineage>
        <taxon>Eukaryota</taxon>
        <taxon>Fungi</taxon>
        <taxon>Fungi incertae sedis</taxon>
        <taxon>Cryptomycota</taxon>
        <taxon>Cryptomycota incertae sedis</taxon>
        <taxon>Rozella</taxon>
    </lineage>
</organism>
<evidence type="ECO:0000256" key="5">
    <source>
        <dbReference type="ARBA" id="ARBA00023242"/>
    </source>
</evidence>
<dbReference type="EMBL" id="KE560945">
    <property type="protein sequence ID" value="EPZ34518.1"/>
    <property type="molecule type" value="Genomic_DNA"/>
</dbReference>
<name>A0A075AW33_ROZAC</name>
<evidence type="ECO:0000256" key="3">
    <source>
        <dbReference type="ARBA" id="ARBA00023015"/>
    </source>
</evidence>
<protein>
    <recommendedName>
        <fullName evidence="8">TAFII55 protein conserved region domain-containing protein</fullName>
    </recommendedName>
</protein>
<dbReference type="GO" id="GO:0005669">
    <property type="term" value="C:transcription factor TFIID complex"/>
    <property type="evidence" value="ECO:0007669"/>
    <property type="project" value="InterPro"/>
</dbReference>
<keyword evidence="5" id="KW-0539">Nucleus</keyword>
<dbReference type="Pfam" id="PF04658">
    <property type="entry name" value="TAFII55_N"/>
    <property type="match status" value="1"/>
</dbReference>
<evidence type="ECO:0000313" key="9">
    <source>
        <dbReference type="EMBL" id="EPZ34518.1"/>
    </source>
</evidence>
<evidence type="ECO:0000256" key="1">
    <source>
        <dbReference type="ARBA" id="ARBA00004123"/>
    </source>
</evidence>
<dbReference type="OrthoDB" id="153872at2759"/>
<dbReference type="SMART" id="SM01370">
    <property type="entry name" value="TAFII55_N"/>
    <property type="match status" value="1"/>
</dbReference>
<comment type="subcellular location">
    <subcellularLocation>
        <location evidence="1">Nucleus</location>
    </subcellularLocation>
</comment>
<keyword evidence="6" id="KW-0175">Coiled coil</keyword>
<dbReference type="HOGENOM" id="CLU_1046454_0_0_1"/>
<keyword evidence="3" id="KW-0805">Transcription regulation</keyword>
<feature type="domain" description="TAFII55 protein conserved region" evidence="8">
    <location>
        <begin position="24"/>
        <end position="121"/>
    </location>
</feature>
<evidence type="ECO:0000256" key="2">
    <source>
        <dbReference type="ARBA" id="ARBA00009368"/>
    </source>
</evidence>
<keyword evidence="10" id="KW-1185">Reference proteome</keyword>
<dbReference type="GO" id="GO:0016251">
    <property type="term" value="F:RNA polymerase II general transcription initiation factor activity"/>
    <property type="evidence" value="ECO:0007669"/>
    <property type="project" value="TreeGrafter"/>
</dbReference>
<dbReference type="InterPro" id="IPR006751">
    <property type="entry name" value="TAFII55_prot_cons_reg"/>
</dbReference>
<dbReference type="InterPro" id="IPR037817">
    <property type="entry name" value="TAF7"/>
</dbReference>
<dbReference type="PANTHER" id="PTHR12228">
    <property type="entry name" value="TRANSCRIPTION INITIATION FACTOR TFIID 55 KD SUBUNIT-RELATED"/>
    <property type="match status" value="1"/>
</dbReference>
<dbReference type="PANTHER" id="PTHR12228:SF0">
    <property type="entry name" value="TATA-BOX BINDING PROTEIN ASSOCIATED FACTOR 7"/>
    <property type="match status" value="1"/>
</dbReference>
<feature type="region of interest" description="Disordered" evidence="7">
    <location>
        <begin position="117"/>
        <end position="162"/>
    </location>
</feature>
<evidence type="ECO:0000256" key="6">
    <source>
        <dbReference type="SAM" id="Coils"/>
    </source>
</evidence>
<sequence>MKRISQLKKGITNVNSEVYQLAHKEEQLILRILDEQLAELLRNKIGNNEQPDLEIIFKVVGDVDPSILDRMEHNLLWPDGLTNPLKDVRRRRFRKRMAKKVIEDIEKEVRRLLEEDSKAISEQSQDMDVDNKEVDISSEIRTQNDNASEKGEVDVDDEENYRSESAASDLAAEIEFGLLQELEDDEDDRQEFMMMTQAIDEIKNEIADIESKIAEKTQQLQKANNIVLKKRFQEALDKLQTSLQEKQANLIEMEKDMNQDVDDTGM</sequence>
<dbReference type="Proteomes" id="UP000030755">
    <property type="component" value="Unassembled WGS sequence"/>
</dbReference>
<comment type="similarity">
    <text evidence="2">Belongs to the TAF7 family.</text>
</comment>
<reference evidence="9 10" key="1">
    <citation type="journal article" date="2013" name="Curr. Biol.">
        <title>Shared signatures of parasitism and phylogenomics unite Cryptomycota and microsporidia.</title>
        <authorList>
            <person name="James T.Y."/>
            <person name="Pelin A."/>
            <person name="Bonen L."/>
            <person name="Ahrendt S."/>
            <person name="Sain D."/>
            <person name="Corradi N."/>
            <person name="Stajich J.E."/>
        </authorList>
    </citation>
    <scope>NUCLEOTIDE SEQUENCE [LARGE SCALE GENOMIC DNA]</scope>
    <source>
        <strain evidence="9 10">CSF55</strain>
    </source>
</reference>
<evidence type="ECO:0000313" key="10">
    <source>
        <dbReference type="Proteomes" id="UP000030755"/>
    </source>
</evidence>
<dbReference type="GO" id="GO:0051123">
    <property type="term" value="P:RNA polymerase II preinitiation complex assembly"/>
    <property type="evidence" value="ECO:0007669"/>
    <property type="project" value="TreeGrafter"/>
</dbReference>
<evidence type="ECO:0000256" key="7">
    <source>
        <dbReference type="SAM" id="MobiDB-lite"/>
    </source>
</evidence>
<feature type="coiled-coil region" evidence="6">
    <location>
        <begin position="192"/>
        <end position="263"/>
    </location>
</feature>
<evidence type="ECO:0000256" key="4">
    <source>
        <dbReference type="ARBA" id="ARBA00023163"/>
    </source>
</evidence>
<proteinExistence type="inferred from homology"/>
<evidence type="ECO:0000259" key="8">
    <source>
        <dbReference type="SMART" id="SM01370"/>
    </source>
</evidence>
<gene>
    <name evidence="9" type="ORF">O9G_001774</name>
</gene>
<keyword evidence="4" id="KW-0804">Transcription</keyword>
<accession>A0A075AW33</accession>
<dbReference type="AlphaFoldDB" id="A0A075AW33"/>